<keyword evidence="3" id="KW-1185">Reference proteome</keyword>
<dbReference type="Pfam" id="PF09407">
    <property type="entry name" value="AbiEi_1"/>
    <property type="match status" value="1"/>
</dbReference>
<feature type="domain" description="AbiEi antitoxin C-terminal" evidence="1">
    <location>
        <begin position="43"/>
        <end position="124"/>
    </location>
</feature>
<accession>A0A2V1HRE5</accession>
<evidence type="ECO:0000313" key="3">
    <source>
        <dbReference type="Proteomes" id="UP000244893"/>
    </source>
</evidence>
<reference evidence="2 3" key="1">
    <citation type="submission" date="2018-05" db="EMBL/GenBank/DDBJ databases">
        <title>Amnibacterium sp. M8JJ-5, whole genome shotgun sequence.</title>
        <authorList>
            <person name="Tuo L."/>
        </authorList>
    </citation>
    <scope>NUCLEOTIDE SEQUENCE [LARGE SCALE GENOMIC DNA]</scope>
    <source>
        <strain evidence="2 3">M8JJ-5</strain>
    </source>
</reference>
<dbReference type="Proteomes" id="UP000244893">
    <property type="component" value="Unassembled WGS sequence"/>
</dbReference>
<name>A0A2V1HRE5_9MICO</name>
<protein>
    <recommendedName>
        <fullName evidence="1">AbiEi antitoxin C-terminal domain-containing protein</fullName>
    </recommendedName>
</protein>
<evidence type="ECO:0000259" key="1">
    <source>
        <dbReference type="Pfam" id="PF09407"/>
    </source>
</evidence>
<organism evidence="2 3">
    <name type="scientific">Amnibacterium flavum</name>
    <dbReference type="NCBI Taxonomy" id="2173173"/>
    <lineage>
        <taxon>Bacteria</taxon>
        <taxon>Bacillati</taxon>
        <taxon>Actinomycetota</taxon>
        <taxon>Actinomycetes</taxon>
        <taxon>Micrococcales</taxon>
        <taxon>Microbacteriaceae</taxon>
        <taxon>Amnibacterium</taxon>
    </lineage>
</organism>
<gene>
    <name evidence="2" type="ORF">DDQ50_11495</name>
</gene>
<evidence type="ECO:0000313" key="2">
    <source>
        <dbReference type="EMBL" id="PVZ94901.1"/>
    </source>
</evidence>
<dbReference type="EMBL" id="QEOP01000002">
    <property type="protein sequence ID" value="PVZ94901.1"/>
    <property type="molecule type" value="Genomic_DNA"/>
</dbReference>
<proteinExistence type="predicted"/>
<comment type="caution">
    <text evidence="2">The sequence shown here is derived from an EMBL/GenBank/DDBJ whole genome shotgun (WGS) entry which is preliminary data.</text>
</comment>
<dbReference type="InterPro" id="IPR018547">
    <property type="entry name" value="AbiEi_C"/>
</dbReference>
<dbReference type="OrthoDB" id="4802815at2"/>
<dbReference type="AlphaFoldDB" id="A0A2V1HRE5"/>
<sequence>MCALRLDGDLFAVGDGYVCADTFEDAAVRIGSIADSLRGPRIAARETASWVFGATDECPRPIEVIVPAGKSQSTEAMRGVRVRESVLRDDEVIGIGGLRVTSPLRTAVDLVRMRSYSPATATMVAALLRNEGIGTAAVLALLADRRFQRERIRGTRRILDLPIPD</sequence>